<evidence type="ECO:0000313" key="13">
    <source>
        <dbReference type="Proteomes" id="UP000278792"/>
    </source>
</evidence>
<evidence type="ECO:0000259" key="11">
    <source>
        <dbReference type="PROSITE" id="PS51866"/>
    </source>
</evidence>
<dbReference type="InterPro" id="IPR050334">
    <property type="entry name" value="Molybdenum_import_ModC"/>
</dbReference>
<protein>
    <submittedName>
        <fullName evidence="12">Molybdenum ABC transporter ATP-binding protein ModC</fullName>
        <ecNumber evidence="12">3.6.3.29</ecNumber>
    </submittedName>
</protein>
<keyword evidence="8" id="KW-0472">Membrane</keyword>
<evidence type="ECO:0000256" key="9">
    <source>
        <dbReference type="PROSITE-ProRule" id="PRU01213"/>
    </source>
</evidence>
<accession>A0A3N3DV61</accession>
<dbReference type="PROSITE" id="PS00211">
    <property type="entry name" value="ABC_TRANSPORTER_1"/>
    <property type="match status" value="1"/>
</dbReference>
<dbReference type="AlphaFoldDB" id="A0A3N3DV61"/>
<evidence type="ECO:0000256" key="2">
    <source>
        <dbReference type="ARBA" id="ARBA00022475"/>
    </source>
</evidence>
<dbReference type="GO" id="GO:0140359">
    <property type="term" value="F:ABC-type transporter activity"/>
    <property type="evidence" value="ECO:0007669"/>
    <property type="project" value="InterPro"/>
</dbReference>
<keyword evidence="7" id="KW-1278">Translocase</keyword>
<dbReference type="GO" id="GO:0005524">
    <property type="term" value="F:ATP binding"/>
    <property type="evidence" value="ECO:0007669"/>
    <property type="project" value="UniProtKB-KW"/>
</dbReference>
<dbReference type="SMART" id="SM00382">
    <property type="entry name" value="AAA"/>
    <property type="match status" value="1"/>
</dbReference>
<dbReference type="Pfam" id="PF03459">
    <property type="entry name" value="TOBE"/>
    <property type="match status" value="1"/>
</dbReference>
<evidence type="ECO:0000256" key="8">
    <source>
        <dbReference type="ARBA" id="ARBA00023136"/>
    </source>
</evidence>
<dbReference type="PANTHER" id="PTHR43514:SF4">
    <property type="entry name" value="ABC TRANSPORTER I FAMILY MEMBER 10"/>
    <property type="match status" value="1"/>
</dbReference>
<evidence type="ECO:0000259" key="10">
    <source>
        <dbReference type="PROSITE" id="PS50893"/>
    </source>
</evidence>
<dbReference type="PANTHER" id="PTHR43514">
    <property type="entry name" value="ABC TRANSPORTER I FAMILY MEMBER 10"/>
    <property type="match status" value="1"/>
</dbReference>
<dbReference type="FunFam" id="3.40.50.300:FF:000634">
    <property type="entry name" value="Molybdenum import ATP-binding protein ModC"/>
    <property type="match status" value="1"/>
</dbReference>
<dbReference type="GO" id="GO:0016020">
    <property type="term" value="C:membrane"/>
    <property type="evidence" value="ECO:0007669"/>
    <property type="project" value="InterPro"/>
</dbReference>
<dbReference type="GO" id="GO:0016887">
    <property type="term" value="F:ATP hydrolysis activity"/>
    <property type="evidence" value="ECO:0007669"/>
    <property type="project" value="InterPro"/>
</dbReference>
<sequence length="368" mass="41131">MSKLAIAFKQTLGDTEFDINVELPSRGITAIFGRSGAGKTSLINAVAGLTQPDSGHIEINDHVLFSDKQGINVPTRDRRVGYVFQESRLFPHYRVKGNLLYGVKKTDDLYFKQIVELLALEDLLVRYPIELSGGEKQRVAIGRALLSKPDILLMDEPLASLDLPRKREVLPFLEHLANNVNIPILYVTHSLNEIIRLAEHIVVVENGTVVTTGAIDQVWASKAMRPWQSFAGQSSLFEAKLIDQIEEYALSGLQLAPDVVLWVQKVEADMDSKVRLQVRANDVSISLDKPQRTSIRNILHAEITDLETQSYGTHRQSVSVKLKLADNCFLWATITAWAKEELQLEVGMKVYAQIKGVSVTQRDIALSH</sequence>
<evidence type="ECO:0000256" key="5">
    <source>
        <dbReference type="ARBA" id="ARBA00022741"/>
    </source>
</evidence>
<gene>
    <name evidence="12" type="primary">modC</name>
    <name evidence="12" type="ORF">EGH82_19055</name>
</gene>
<evidence type="ECO:0000313" key="12">
    <source>
        <dbReference type="EMBL" id="ROV58320.1"/>
    </source>
</evidence>
<evidence type="ECO:0000256" key="4">
    <source>
        <dbReference type="ARBA" id="ARBA00022519"/>
    </source>
</evidence>
<dbReference type="NCBIfam" id="NF008355">
    <property type="entry name" value="PRK11144.1"/>
    <property type="match status" value="1"/>
</dbReference>
<feature type="domain" description="ABC transporter" evidence="10">
    <location>
        <begin position="1"/>
        <end position="231"/>
    </location>
</feature>
<keyword evidence="4" id="KW-0997">Cell inner membrane</keyword>
<dbReference type="Pfam" id="PF00005">
    <property type="entry name" value="ABC_tran"/>
    <property type="match status" value="1"/>
</dbReference>
<comment type="caution">
    <text evidence="12">The sequence shown here is derived from an EMBL/GenBank/DDBJ whole genome shotgun (WGS) entry which is preliminary data.</text>
</comment>
<name>A0A3N3DV61_9VIBR</name>
<dbReference type="PROSITE" id="PS51866">
    <property type="entry name" value="MOP"/>
    <property type="match status" value="1"/>
</dbReference>
<keyword evidence="2" id="KW-1003">Cell membrane</keyword>
<reference evidence="12 13" key="1">
    <citation type="submission" date="2018-11" db="EMBL/GenBank/DDBJ databases">
        <title>Vibrio ponticus strain CAIM 1751 pathogenic for the snapper Lutjanus guttatus.</title>
        <authorList>
            <person name="Soto-Rodriguez S."/>
            <person name="Lozano-Olvera R."/>
            <person name="Gomez-Gil B."/>
        </authorList>
    </citation>
    <scope>NUCLEOTIDE SEQUENCE [LARGE SCALE GENOMIC DNA]</scope>
    <source>
        <strain evidence="12 13">CAIM 1751</strain>
    </source>
</reference>
<dbReference type="Gene3D" id="2.40.50.100">
    <property type="match status" value="1"/>
</dbReference>
<keyword evidence="6 12" id="KW-0067">ATP-binding</keyword>
<evidence type="ECO:0000256" key="7">
    <source>
        <dbReference type="ARBA" id="ARBA00022967"/>
    </source>
</evidence>
<dbReference type="SUPFAM" id="SSF50331">
    <property type="entry name" value="MOP-like"/>
    <property type="match status" value="1"/>
</dbReference>
<dbReference type="Gene3D" id="3.40.50.300">
    <property type="entry name" value="P-loop containing nucleotide triphosphate hydrolases"/>
    <property type="match status" value="1"/>
</dbReference>
<dbReference type="InterPro" id="IPR011868">
    <property type="entry name" value="ModC_ABC_ATP-bd"/>
</dbReference>
<keyword evidence="3 9" id="KW-0500">Molybdenum</keyword>
<dbReference type="SUPFAM" id="SSF52540">
    <property type="entry name" value="P-loop containing nucleoside triphosphate hydrolases"/>
    <property type="match status" value="1"/>
</dbReference>
<evidence type="ECO:0000256" key="1">
    <source>
        <dbReference type="ARBA" id="ARBA00022448"/>
    </source>
</evidence>
<dbReference type="PROSITE" id="PS50893">
    <property type="entry name" value="ABC_TRANSPORTER_2"/>
    <property type="match status" value="1"/>
</dbReference>
<dbReference type="InterPro" id="IPR017871">
    <property type="entry name" value="ABC_transporter-like_CS"/>
</dbReference>
<keyword evidence="12" id="KW-0378">Hydrolase</keyword>
<evidence type="ECO:0000256" key="3">
    <source>
        <dbReference type="ARBA" id="ARBA00022505"/>
    </source>
</evidence>
<dbReference type="NCBIfam" id="TIGR02142">
    <property type="entry name" value="modC_ABC"/>
    <property type="match status" value="1"/>
</dbReference>
<dbReference type="InterPro" id="IPR027417">
    <property type="entry name" value="P-loop_NTPase"/>
</dbReference>
<dbReference type="EC" id="3.6.3.29" evidence="12"/>
<dbReference type="RefSeq" id="WP_123783259.1">
    <property type="nucleotide sequence ID" value="NZ_RKIK01000083.1"/>
</dbReference>
<dbReference type="InterPro" id="IPR004606">
    <property type="entry name" value="Mop_domain"/>
</dbReference>
<dbReference type="InterPro" id="IPR008995">
    <property type="entry name" value="Mo/tungstate-bd_C_term_dom"/>
</dbReference>
<proteinExistence type="predicted"/>
<dbReference type="GO" id="GO:0015098">
    <property type="term" value="F:molybdate ion transmembrane transporter activity"/>
    <property type="evidence" value="ECO:0007669"/>
    <property type="project" value="InterPro"/>
</dbReference>
<dbReference type="Proteomes" id="UP000278792">
    <property type="component" value="Unassembled WGS sequence"/>
</dbReference>
<organism evidence="12 13">
    <name type="scientific">Vibrio ponticus</name>
    <dbReference type="NCBI Taxonomy" id="265668"/>
    <lineage>
        <taxon>Bacteria</taxon>
        <taxon>Pseudomonadati</taxon>
        <taxon>Pseudomonadota</taxon>
        <taxon>Gammaproteobacteria</taxon>
        <taxon>Vibrionales</taxon>
        <taxon>Vibrionaceae</taxon>
        <taxon>Vibrio</taxon>
    </lineage>
</organism>
<dbReference type="InterPro" id="IPR003439">
    <property type="entry name" value="ABC_transporter-like_ATP-bd"/>
</dbReference>
<evidence type="ECO:0000256" key="6">
    <source>
        <dbReference type="ARBA" id="ARBA00022840"/>
    </source>
</evidence>
<dbReference type="EMBL" id="RKIK01000083">
    <property type="protein sequence ID" value="ROV58320.1"/>
    <property type="molecule type" value="Genomic_DNA"/>
</dbReference>
<feature type="domain" description="Mop" evidence="11">
    <location>
        <begin position="292"/>
        <end position="363"/>
    </location>
</feature>
<dbReference type="InterPro" id="IPR003593">
    <property type="entry name" value="AAA+_ATPase"/>
</dbReference>
<keyword evidence="1" id="KW-0813">Transport</keyword>
<dbReference type="InterPro" id="IPR005116">
    <property type="entry name" value="Transp-assoc_OB_typ1"/>
</dbReference>
<keyword evidence="5" id="KW-0547">Nucleotide-binding</keyword>